<gene>
    <name evidence="1" type="ORF">SAMN04488000_102571</name>
</gene>
<proteinExistence type="predicted"/>
<dbReference type="AlphaFoldDB" id="A0A1H9F7V3"/>
<keyword evidence="2" id="KW-1185">Reference proteome</keyword>
<organism evidence="1 2">
    <name type="scientific">Lentzea albida</name>
    <dbReference type="NCBI Taxonomy" id="65499"/>
    <lineage>
        <taxon>Bacteria</taxon>
        <taxon>Bacillati</taxon>
        <taxon>Actinomycetota</taxon>
        <taxon>Actinomycetes</taxon>
        <taxon>Pseudonocardiales</taxon>
        <taxon>Pseudonocardiaceae</taxon>
        <taxon>Lentzea</taxon>
    </lineage>
</organism>
<reference evidence="2" key="1">
    <citation type="submission" date="2016-10" db="EMBL/GenBank/DDBJ databases">
        <authorList>
            <person name="Varghese N."/>
            <person name="Submissions S."/>
        </authorList>
    </citation>
    <scope>NUCLEOTIDE SEQUENCE [LARGE SCALE GENOMIC DNA]</scope>
    <source>
        <strain evidence="2">DSM 44437</strain>
    </source>
</reference>
<dbReference type="OrthoDB" id="3690955at2"/>
<dbReference type="Proteomes" id="UP000199503">
    <property type="component" value="Unassembled WGS sequence"/>
</dbReference>
<name>A0A1H9F7V3_9PSEU</name>
<evidence type="ECO:0000313" key="1">
    <source>
        <dbReference type="EMBL" id="SEQ34036.1"/>
    </source>
</evidence>
<accession>A0A1H9F7V3</accession>
<evidence type="ECO:0000313" key="2">
    <source>
        <dbReference type="Proteomes" id="UP000199503"/>
    </source>
</evidence>
<sequence length="174" mass="18336">MRGVWHVLGALGVVTALAYARDVADPVVVAGTPVPLSVESMRVMADRSCERPPGYVVGMLRRVRDSVVEAGVTPDEMIVCSVHGNGFVVSKGKAGAPGAEYVAGRTGLVWEGGSLEVGRVAPEVAVLELVLPSGEVVEAELHGEVFACFVPEKISSVRIRAYDANGRLLRDAEI</sequence>
<protein>
    <submittedName>
        <fullName evidence="1">Uncharacterized protein</fullName>
    </submittedName>
</protein>
<dbReference type="EMBL" id="FOFV01000002">
    <property type="protein sequence ID" value="SEQ34036.1"/>
    <property type="molecule type" value="Genomic_DNA"/>
</dbReference>
<dbReference type="RefSeq" id="WP_089912055.1">
    <property type="nucleotide sequence ID" value="NZ_FOFV01000002.1"/>
</dbReference>